<dbReference type="STRING" id="1802443.A2117_00385"/>
<keyword evidence="1" id="KW-1133">Transmembrane helix</keyword>
<reference evidence="2 3" key="1">
    <citation type="journal article" date="2016" name="Nat. Commun.">
        <title>Thousands of microbial genomes shed light on interconnected biogeochemical processes in an aquifer system.</title>
        <authorList>
            <person name="Anantharaman K."/>
            <person name="Brown C.T."/>
            <person name="Hug L.A."/>
            <person name="Sharon I."/>
            <person name="Castelle C.J."/>
            <person name="Probst A.J."/>
            <person name="Thomas B.C."/>
            <person name="Singh A."/>
            <person name="Wilkins M.J."/>
            <person name="Karaoz U."/>
            <person name="Brodie E.L."/>
            <person name="Williams K.H."/>
            <person name="Hubbard S.S."/>
            <person name="Banfield J.F."/>
        </authorList>
    </citation>
    <scope>NUCLEOTIDE SEQUENCE [LARGE SCALE GENOMIC DNA]</scope>
</reference>
<protein>
    <submittedName>
        <fullName evidence="2">Uncharacterized protein</fullName>
    </submittedName>
</protein>
<keyword evidence="1" id="KW-0812">Transmembrane</keyword>
<organism evidence="2 3">
    <name type="scientific">Candidatus Wildermuthbacteria bacterium GWA2_46_15</name>
    <dbReference type="NCBI Taxonomy" id="1802443"/>
    <lineage>
        <taxon>Bacteria</taxon>
        <taxon>Candidatus Wildermuthiibacteriota</taxon>
    </lineage>
</organism>
<dbReference type="EMBL" id="MHTO01000017">
    <property type="protein sequence ID" value="OHA62303.1"/>
    <property type="molecule type" value="Genomic_DNA"/>
</dbReference>
<name>A0A1G2QPA1_9BACT</name>
<evidence type="ECO:0000313" key="2">
    <source>
        <dbReference type="EMBL" id="OHA62303.1"/>
    </source>
</evidence>
<comment type="caution">
    <text evidence="2">The sequence shown here is derived from an EMBL/GenBank/DDBJ whole genome shotgun (WGS) entry which is preliminary data.</text>
</comment>
<accession>A0A1G2QPA1</accession>
<proteinExistence type="predicted"/>
<gene>
    <name evidence="2" type="ORF">A2117_00385</name>
</gene>
<dbReference type="Proteomes" id="UP000179245">
    <property type="component" value="Unassembled WGS sequence"/>
</dbReference>
<evidence type="ECO:0000313" key="3">
    <source>
        <dbReference type="Proteomes" id="UP000179245"/>
    </source>
</evidence>
<evidence type="ECO:0000256" key="1">
    <source>
        <dbReference type="SAM" id="Phobius"/>
    </source>
</evidence>
<feature type="transmembrane region" description="Helical" evidence="1">
    <location>
        <begin position="7"/>
        <end position="25"/>
    </location>
</feature>
<sequence>MKKIVKIVLIFLIVGAGILGLSRYFSSKPSLPENEIITRNGIHWHPEIKITILGKNQEIPANIGLGITERPIHTHDNMGVIHLEFPGLVRKEDVRLGRFFEIWGKQFNQNCIFDSCNGPDGQLKMLVNGQENFEFGNYAMKDGDKIEIIFK</sequence>
<dbReference type="AlphaFoldDB" id="A0A1G2QPA1"/>
<keyword evidence="1" id="KW-0472">Membrane</keyword>